<feature type="transmembrane region" description="Helical" evidence="6">
    <location>
        <begin position="118"/>
        <end position="137"/>
    </location>
</feature>
<evidence type="ECO:0000313" key="8">
    <source>
        <dbReference type="Proteomes" id="UP000671995"/>
    </source>
</evidence>
<feature type="transmembrane region" description="Helical" evidence="6">
    <location>
        <begin position="20"/>
        <end position="41"/>
    </location>
</feature>
<organism evidence="7 8">
    <name type="scientific">Treponema parvum</name>
    <dbReference type="NCBI Taxonomy" id="138851"/>
    <lineage>
        <taxon>Bacteria</taxon>
        <taxon>Pseudomonadati</taxon>
        <taxon>Spirochaetota</taxon>
        <taxon>Spirochaetia</taxon>
        <taxon>Spirochaetales</taxon>
        <taxon>Treponemataceae</taxon>
        <taxon>Treponema</taxon>
    </lineage>
</organism>
<evidence type="ECO:0000256" key="3">
    <source>
        <dbReference type="ARBA" id="ARBA00022692"/>
    </source>
</evidence>
<dbReference type="Proteomes" id="UP000671995">
    <property type="component" value="Chromosome"/>
</dbReference>
<dbReference type="CDD" id="cd06580">
    <property type="entry name" value="TM_PBP1_transp_TpRbsC_like"/>
    <property type="match status" value="1"/>
</dbReference>
<dbReference type="EMBL" id="CP054257">
    <property type="protein sequence ID" value="QTQ12224.1"/>
    <property type="molecule type" value="Genomic_DNA"/>
</dbReference>
<dbReference type="RefSeq" id="WP_210116938.1">
    <property type="nucleotide sequence ID" value="NZ_CP054257.1"/>
</dbReference>
<dbReference type="GO" id="GO:0005886">
    <property type="term" value="C:plasma membrane"/>
    <property type="evidence" value="ECO:0007669"/>
    <property type="project" value="UniProtKB-SubCell"/>
</dbReference>
<evidence type="ECO:0000256" key="4">
    <source>
        <dbReference type="ARBA" id="ARBA00022989"/>
    </source>
</evidence>
<proteinExistence type="predicted"/>
<name>A0A975IDJ0_9SPIR</name>
<dbReference type="PANTHER" id="PTHR47089">
    <property type="entry name" value="ABC TRANSPORTER, PERMEASE PROTEIN"/>
    <property type="match status" value="1"/>
</dbReference>
<comment type="subcellular location">
    <subcellularLocation>
        <location evidence="1">Cell membrane</location>
        <topology evidence="1">Multi-pass membrane protein</topology>
    </subcellularLocation>
</comment>
<dbReference type="PANTHER" id="PTHR47089:SF1">
    <property type="entry name" value="GUANOSINE ABC TRANSPORTER PERMEASE PROTEIN NUPP"/>
    <property type="match status" value="1"/>
</dbReference>
<feature type="transmembrane region" description="Helical" evidence="6">
    <location>
        <begin position="323"/>
        <end position="345"/>
    </location>
</feature>
<keyword evidence="5 6" id="KW-0472">Membrane</keyword>
<feature type="transmembrane region" description="Helical" evidence="6">
    <location>
        <begin position="248"/>
        <end position="272"/>
    </location>
</feature>
<feature type="transmembrane region" description="Helical" evidence="6">
    <location>
        <begin position="149"/>
        <end position="169"/>
    </location>
</feature>
<dbReference type="Pfam" id="PF02653">
    <property type="entry name" value="BPD_transp_2"/>
    <property type="match status" value="1"/>
</dbReference>
<evidence type="ECO:0000256" key="6">
    <source>
        <dbReference type="SAM" id="Phobius"/>
    </source>
</evidence>
<keyword evidence="3 6" id="KW-0812">Transmembrane</keyword>
<reference evidence="7" key="1">
    <citation type="submission" date="2020-05" db="EMBL/GenBank/DDBJ databases">
        <authorList>
            <person name="Zeng H."/>
            <person name="Chan Y.K."/>
            <person name="Watt R.M."/>
        </authorList>
    </citation>
    <scope>NUCLEOTIDE SEQUENCE</scope>
    <source>
        <strain evidence="7">ATCC 700773</strain>
    </source>
</reference>
<evidence type="ECO:0000256" key="5">
    <source>
        <dbReference type="ARBA" id="ARBA00023136"/>
    </source>
</evidence>
<accession>A0A975IDJ0</accession>
<protein>
    <submittedName>
        <fullName evidence="7">ABC transporter permease</fullName>
    </submittedName>
</protein>
<reference evidence="7" key="2">
    <citation type="journal article" date="2021" name="Microbiol. Resour. Announc.">
        <title>Complete Genome Sequences of Three Human Oral Treponema parvum Isolates.</title>
        <authorList>
            <person name="Zeng H."/>
            <person name="Watt R.M."/>
        </authorList>
    </citation>
    <scope>NUCLEOTIDE SEQUENCE</scope>
    <source>
        <strain evidence="7">ATCC 700773</strain>
    </source>
</reference>
<evidence type="ECO:0000256" key="1">
    <source>
        <dbReference type="ARBA" id="ARBA00004651"/>
    </source>
</evidence>
<dbReference type="InterPro" id="IPR001851">
    <property type="entry name" value="ABC_transp_permease"/>
</dbReference>
<keyword evidence="2" id="KW-1003">Cell membrane</keyword>
<feature type="transmembrane region" description="Helical" evidence="6">
    <location>
        <begin position="96"/>
        <end position="112"/>
    </location>
</feature>
<evidence type="ECO:0000313" key="7">
    <source>
        <dbReference type="EMBL" id="QTQ12224.1"/>
    </source>
</evidence>
<keyword evidence="4 6" id="KW-1133">Transmembrane helix</keyword>
<feature type="transmembrane region" description="Helical" evidence="6">
    <location>
        <begin position="61"/>
        <end position="84"/>
    </location>
</feature>
<sequence>MTNFIKSIKNLKDKIIKTNIKTSAAAVSAGIIISIAFLLLFSKNPARAAIDFVTGTATSRYYLGSFLNTAVLLIVAGLGASIAVKGGNLNLGGEGQIYAGGFFAAIILTLPLPSSAAIIIPAAVSAACAAGAFQAVLSALLRKFKKANVLLTSFLISAAVIPCIDSLIAGKFRDKTGNLLATQFIPENLRFAQLLKPSPLNISIFAAPLLCLIFHYFIYRTDAGRRLRIWGIAPEFARYCGYSEEKSMFLSLAASGAMHGLAGAIAVCGTYFTCHSGFYTGMGWNALSCALIAQSEPLLLIPASLILSWLYTSSGRVALMQEIQFDISSLIQGIILFCISFNYVARSRRT</sequence>
<feature type="transmembrane region" description="Helical" evidence="6">
    <location>
        <begin position="200"/>
        <end position="219"/>
    </location>
</feature>
<dbReference type="GO" id="GO:0022857">
    <property type="term" value="F:transmembrane transporter activity"/>
    <property type="evidence" value="ECO:0007669"/>
    <property type="project" value="InterPro"/>
</dbReference>
<gene>
    <name evidence="7" type="ORF">HRI96_08455</name>
</gene>
<dbReference type="AlphaFoldDB" id="A0A975IDJ0"/>
<evidence type="ECO:0000256" key="2">
    <source>
        <dbReference type="ARBA" id="ARBA00022475"/>
    </source>
</evidence>